<name>A0A5B9QF61_9BACT</name>
<dbReference type="RefSeq" id="WP_148074629.1">
    <property type="nucleotide sequence ID" value="NZ_CP042913.1"/>
</dbReference>
<evidence type="ECO:0000313" key="2">
    <source>
        <dbReference type="EMBL" id="QEG36255.1"/>
    </source>
</evidence>
<dbReference type="KEGG" id="bgok:Pr1d_35670"/>
<gene>
    <name evidence="2" type="ORF">Pr1d_35670</name>
</gene>
<dbReference type="GO" id="GO:0006313">
    <property type="term" value="P:DNA transposition"/>
    <property type="evidence" value="ECO:0007669"/>
    <property type="project" value="InterPro"/>
</dbReference>
<sequence length="400" mass="46864">MRSQQDYIVTKNEVHGYANDWLARSLKLEYKRTKCTASTLFEILLIAAARMTSVFAVCRDLADAPCDQTIRNALDSSLPDISELERRLNRSLVTELPKALFRKRRRIAVDLTLIPYHGQPLEHEKEIYRSAPKSGTTHFHAYATVAVVHKGHRYTLALTPVEHGEKLKAVLQRLLVIVRRRQVKIRFLLLDKEFFNVEVMSYLKRAGHGFIIPAVVRGRKPKRGKQATGLRAIQKKKNGYYRYRHQGKIDGKTRRTQLTICVASKRYTHKKSGKRRTKKLMYAVWKVRLTPKEIRETYRTRFGIETSYRQMNEARIKTCTRDPALRLLFVGIALVLRNVWVWLHFKMAKGKWSDQPQLFLKLLRFREMLLWISQVVGKHLGADRKQGIEYEAYQRLTENY</sequence>
<dbReference type="GO" id="GO:0003677">
    <property type="term" value="F:DNA binding"/>
    <property type="evidence" value="ECO:0007669"/>
    <property type="project" value="InterPro"/>
</dbReference>
<dbReference type="NCBIfam" id="NF033541">
    <property type="entry name" value="transpos_ISH3"/>
    <property type="match status" value="1"/>
</dbReference>
<dbReference type="AlphaFoldDB" id="A0A5B9QF61"/>
<feature type="domain" description="Transposase IS4-like" evidence="1">
    <location>
        <begin position="103"/>
        <end position="320"/>
    </location>
</feature>
<dbReference type="PANTHER" id="PTHR33252:SF2">
    <property type="entry name" value="TRANSPOSASE IS4-LIKE DOMAIN-CONTAINING PROTEIN"/>
    <property type="match status" value="1"/>
</dbReference>
<dbReference type="EMBL" id="CP042913">
    <property type="protein sequence ID" value="QEG36255.1"/>
    <property type="molecule type" value="Genomic_DNA"/>
</dbReference>
<dbReference type="OrthoDB" id="233019at2"/>
<organism evidence="2 3">
    <name type="scientific">Bythopirellula goksoeyrii</name>
    <dbReference type="NCBI Taxonomy" id="1400387"/>
    <lineage>
        <taxon>Bacteria</taxon>
        <taxon>Pseudomonadati</taxon>
        <taxon>Planctomycetota</taxon>
        <taxon>Planctomycetia</taxon>
        <taxon>Pirellulales</taxon>
        <taxon>Lacipirellulaceae</taxon>
        <taxon>Bythopirellula</taxon>
    </lineage>
</organism>
<dbReference type="InterPro" id="IPR002559">
    <property type="entry name" value="Transposase_11"/>
</dbReference>
<reference evidence="2 3" key="1">
    <citation type="submission" date="2019-08" db="EMBL/GenBank/DDBJ databases">
        <title>Deep-cultivation of Planctomycetes and their phenomic and genomic characterization uncovers novel biology.</title>
        <authorList>
            <person name="Wiegand S."/>
            <person name="Jogler M."/>
            <person name="Boedeker C."/>
            <person name="Pinto D."/>
            <person name="Vollmers J."/>
            <person name="Rivas-Marin E."/>
            <person name="Kohn T."/>
            <person name="Peeters S.H."/>
            <person name="Heuer A."/>
            <person name="Rast P."/>
            <person name="Oberbeckmann S."/>
            <person name="Bunk B."/>
            <person name="Jeske O."/>
            <person name="Meyerdierks A."/>
            <person name="Storesund J.E."/>
            <person name="Kallscheuer N."/>
            <person name="Luecker S."/>
            <person name="Lage O.M."/>
            <person name="Pohl T."/>
            <person name="Merkel B.J."/>
            <person name="Hornburger P."/>
            <person name="Mueller R.-W."/>
            <person name="Bruemmer F."/>
            <person name="Labrenz M."/>
            <person name="Spormann A.M."/>
            <person name="Op den Camp H."/>
            <person name="Overmann J."/>
            <person name="Amann R."/>
            <person name="Jetten M.S.M."/>
            <person name="Mascher T."/>
            <person name="Medema M.H."/>
            <person name="Devos D.P."/>
            <person name="Kaster A.-K."/>
            <person name="Ovreas L."/>
            <person name="Rohde M."/>
            <person name="Galperin M.Y."/>
            <person name="Jogler C."/>
        </authorList>
    </citation>
    <scope>NUCLEOTIDE SEQUENCE [LARGE SCALE GENOMIC DNA]</scope>
    <source>
        <strain evidence="2 3">Pr1d</strain>
    </source>
</reference>
<evidence type="ECO:0000313" key="3">
    <source>
        <dbReference type="Proteomes" id="UP000323917"/>
    </source>
</evidence>
<accession>A0A5B9QF61</accession>
<protein>
    <submittedName>
        <fullName evidence="2">Transposase DDE domain protein</fullName>
    </submittedName>
</protein>
<dbReference type="PANTHER" id="PTHR33252">
    <property type="entry name" value="THIRD ORF IN TRANSPOSON ISC1160"/>
    <property type="match status" value="1"/>
</dbReference>
<proteinExistence type="predicted"/>
<dbReference type="Pfam" id="PF01609">
    <property type="entry name" value="DDE_Tnp_1"/>
    <property type="match status" value="1"/>
</dbReference>
<dbReference type="GO" id="GO:0004803">
    <property type="term" value="F:transposase activity"/>
    <property type="evidence" value="ECO:0007669"/>
    <property type="project" value="InterPro"/>
</dbReference>
<evidence type="ECO:0000259" key="1">
    <source>
        <dbReference type="Pfam" id="PF01609"/>
    </source>
</evidence>
<dbReference type="SUPFAM" id="SSF53098">
    <property type="entry name" value="Ribonuclease H-like"/>
    <property type="match status" value="1"/>
</dbReference>
<keyword evidence="3" id="KW-1185">Reference proteome</keyword>
<dbReference type="InterPro" id="IPR012337">
    <property type="entry name" value="RNaseH-like_sf"/>
</dbReference>
<dbReference type="Proteomes" id="UP000323917">
    <property type="component" value="Chromosome"/>
</dbReference>